<protein>
    <submittedName>
        <fullName evidence="1">Uncharacterized protein</fullName>
    </submittedName>
</protein>
<proteinExistence type="predicted"/>
<reference evidence="2" key="1">
    <citation type="journal article" date="2023" name="G3 (Bethesda)">
        <title>Genome assembly and association tests identify interacting loci associated with vigor, precocity, and sex in interspecific pistachio rootstocks.</title>
        <authorList>
            <person name="Palmer W."/>
            <person name="Jacygrad E."/>
            <person name="Sagayaradj S."/>
            <person name="Cavanaugh K."/>
            <person name="Han R."/>
            <person name="Bertier L."/>
            <person name="Beede B."/>
            <person name="Kafkas S."/>
            <person name="Golino D."/>
            <person name="Preece J."/>
            <person name="Michelmore R."/>
        </authorList>
    </citation>
    <scope>NUCLEOTIDE SEQUENCE [LARGE SCALE GENOMIC DNA]</scope>
</reference>
<comment type="caution">
    <text evidence="1">The sequence shown here is derived from an EMBL/GenBank/DDBJ whole genome shotgun (WGS) entry which is preliminary data.</text>
</comment>
<name>A0ACC1B0R3_9ROSI</name>
<sequence>MVYVGNIHFVVSNVTHFVCTFRLLAHAKLESVKSKEEAEQRRLKKKSWFPFTWLANSEDASVGDGSKESPSVEESLTNEEWQTINKLLSYQPGEELMSHSGKDMQNMIKYLVTVSIGQAAARIMSINETEVLCGRFEQLHVSTKFKQRSTHCDILLKFYGLSSPEGSLAESVSSEKKVNALAASFVHSPVGENVDWRLSATISPCHVTVLMESFDRFFEFIKRSNAVSPTIALETATALQMKIEKVTRRAQEQFQMVLEEQSRFALDIDLDAPKVRVPIRTSSSSRCDSYFFLDFGHFTLHTMGGQSEEHKQNIYSRFYISGRDIAAFFTDGNSDSQQWTSIMAVDNSQPIVSPTIAKVDSFYSLIDRCGMAVIVDQIKVPHPSYPSTRVSVQVPNLGVHFSPERYLRLMELLNLLQGRMETCGQPSVDNFQAELAPWSPADLASDASILVWTGIGNSVATWQPCFLVLSGLYLYVLESEKSQSYQRYLSMAGRHVFEVPPTNIGGSPFCIAVSFRGTDSQKVSLVGLCKGAFPIRREVQGMLALESSSTLIIKFREDREKATWLKELMRATYQASAPPTDDVLPEKIDAVAEFNEHQTINLKTADLVIDGALVETKLFIYGKVHLISLDGDLGVKMKLHSLKIKDELQDRQSANPQYLACSVLKKDNLLTPHGTCNTPVKHMSVVHTEEDDAFTDALQEFLSVADTDIYSPKVDTSQSSMIDGMNYSGEFESAEALIHENDLIQGKGFSSEIFYEAQGGESLDFVSVAFSIRSSSSPDYRGIDMQMSIRMSKLEFFCNRPTLVALIGFGFDLSAVNYAVNDMDKNKSSDEKSLITNEKKEENGRVKGLLGYGKDRVVFYLTMNVDSVSVFLNKEDGSQLAMFVQESFLLDLKVYPSSISIEGTLGNFRLRDMSLGADHCWGWLCDIRNPGVESLIKFKFDSYNAGDDDYEGYDYSLSGRLSGVRIVFLYRFVQEISAYFMELATPHSEEVIKLVDKVGGFEWLIKKYEMDGATALKLDLSLDTPIIIVPRNSLSKDFIQLDLGHLKVTNEINWHGSSEKDPSAVHIDVLHAEIMGINMSVGINGSVGKPMIQDGQGLDIFVRRSLRDVFRKVPTFSLEVKVGSLHGVMSDKEYDVILNCTFMNLNEAPNLPPSFRGSKSDSNDTMRLLVDKVNLNSQMLLSHSVTIIAVEVDYALLELCTGIIEESPLAHVALEGLWVSYRMTSSSEIDLYVTIPKFSIMDIRPSTKPEMRLMLGSSTDASKQPSSGKSPLFLNERSFKRPNSEVGLDIDVPVSTMFLMDYRWRASSQSYVVRVQQPRVLVVPDFLLAVGEFFVPALGAITGRDETMDPKNDPISRNNSIVLSGPVYTQSEDVVHLSPGRQLIADAVGVDEYTYDGCGKIICLSEEKHMKDFQLAKYQPIIIIGRGKRLRFNGYLLRKYAYLSNDSSYSVAVEDGVDILVLDNLSSDDDKKDLDHVYEFSDTSNVSSHSQSDSDVIQSLTFEAQVVSPELIFYDGTKSYLDDSSYCEKLLRAKMDVSFMMVKWHRFASKENDTWIRALLKDLTVEAGSGLIILEPVDISCGYTSVKKKTNMSLISTDVCIHLSLSALSLLLNLHSQAATALQFGNAVPLASCTNFDQIWMSQKENGSSNSLTVWRPEAPSNYVILGDCVTSRSIPPSHAVMAVSNTYGRVRKPIGFNFIGLLSGVRGIEGHSDAIYDCSLWMPVAPPGYTAMGCVANIGDQPPLNHIVYCLRSDLVTSTTFSECIFSAPSNPRFTSGFSIWRMDNVLGSFYAHSSTECPSKGISCDLNHLLLWNSIQLHLPTEASASGLPDDQEHGRQQTSTDGANSSGWDDVRSILKATSCYMSTPHFERIWWDKGSEIRRPISIWRPITRTGYAILGDCITEGLEPPNLGIIFKSGNPEISAKPVQFTKVAHIVGRGFDDGFFWYPIAPPGYASLGCVVSRTDKAPSIDLVCCPRMDIVNQANILEVPISRSSSSKASQCWSIWKVENQACTFLARSDLKKPSSRLAYTICDSVKPKTRENVTAEVKLRRFSLTVLDSLCGMMTPLFDTTITNIRLATHGRAEAMNAALICSIAASSFNTQLEAWEPLVESFDGIFKFETYDTSVHPPSSLGKRVRVAATNILNINVSAANVETFVETILSWRRQLEFEQKTIKLHEETGSHFRCGEDTTVSALDVDDFKTVIVENKLGCDIYLKKVEEDPDTVAQLHHGDCASVCIPPPRFSDRLNVVDELREARYYIVLQIIEAKGLPINDDGNSHNIFCALRLVFDSQVSDQQKLFPQSARTKCVKPIVSEFNGLVEGTAKWNELFIFEVPRKGLAKLEVEVTNLAAKAGKGEVVGALSFPVGHGANTLKKVGSVRMLNQAYDVQDIVSYSLRRKAQPNNDEDMQDYGHLFVSNSYFERNTIASLQRDVGSESHTDREVGFWVGLRPDAAMKSIRSLLPLSVVPKLFDNEFIAMEVTMKNGKKHAIFRGLVTVANDSDVKLGISVCHISFVNDKNKSLGTSSGNVSVEEIFENQYYQPNSGWGDKRSGSHNNGPGRWSTNFSYSSNEFFEPPLPPGWRWTSAWTVAKSQFVDDDGWAYGPDYQSLKWPPTSSKSHMKSAYDVMRRRRWIRTRQQVTDRGGSNTEDDFIILTPGSSAVLPWRFTFKDSDQCLQILPVVDNESSYTWGRAVAIGSNFAFGKDQALVDQVSLYRQSTLKQGNKLSNLTFKLNQLEKKDLLFCCSPTTGNKQIWLSVGADASVLHTELNTPVYDWRISMNSPLKLENRLPCPAEFTVWEKTKEGQYIERQQGIISSRRSAHIYSADVQRPLYLTLFVQGGWVLEKDPVLVLDLSSNVNTSSFWMFHQQSKRKFIRNLCPGEIFVNFPNHIGPPNNLEKPQRRRLRVNIESDMGGSTVAPKTIKFFVPYWIINDSSLPLAYRVVEIESSDNAEMDSNSLSRAVKSARTALKNPTYSMDRRQSGSRRNIQVVEVIEDTSPVPSMLSPQDSAGRSGVMLFSSQKDAYVSPRVGIAVAIRNSEIYSPGISLLELEKKERVDVTACSSDGSYYKLSATLNMTSDRTKVVHFQPQTLFINRVGLSLCLQQCDSQFVEWIHPTDPPKPFRWHFSAKVELLKLRVGGYKWSTPFSVSNEGAMRISLKSDTGSDQLQLRVAVRGGTKSSRYEVIFRLNSFSSPYRIENCSMFLPIRFRQVDGTSDSWQFLLPNAAASFLWEDLGRRHLLELLVDGADPSKSDKYDIDEIFDHQPIMGAGGPATALRVTILKEERTNVVKITDWMPENEPAAIMSRRIQSPLPKVSGNDSQNQESLSSSDCEFHVVVELAELGISIVDHTPEEILYLSVQNVLLAYSTGLGSGFSSCDVVLTTALQLIGRFKLRMHGIQVDNQLPLTLMPVLFRPQRAVDETDNILKFSFSQQTNGSLDLCVYPYIGFYGPENCAFLVNIHEPVIWRLHEMIQQVNIHRLYDTGRTAVSVDPFIQIGVLNISEIRFKVSMTMSPTQRPRGVLGFWLSLMTALGNTENMPVRINQRFHENVCMRQSTMTSNAIANIRKDLLGQPLQILSGLDILGNASSALGHMSKGVAALSMDKKFIQNRQRQESKGVEDFGDVIREGGGALAKGLFRGVTGILTKPLEGAKSSGVEGFVQGVGKGIIGAAAQPVSGVLDLLSKTTEGANAMRMKIASAITSDEQLLRRRLPRVIGGDNLLRPYDEYKAQGQVILQLAESGSFFGQVDLFKVRGKFALSDAYEDHFILPKGKILMITHRRVILLQQPANIIAHRKFSPARDPCSILWDVLWDDLVTMELTHGKNENPKALPSRVALYLHIRSTEAKEQVRVIKCSSETHQALEVYSSIERARDTYGNNLSKEMLKKKVMKPYAPLGSGNSAEVNPKEGVSIWSPQQVPASVPFSSSFGSSSG</sequence>
<dbReference type="Proteomes" id="UP001164250">
    <property type="component" value="Chromosome 7"/>
</dbReference>
<evidence type="ECO:0000313" key="1">
    <source>
        <dbReference type="EMBL" id="KAJ0092509.1"/>
    </source>
</evidence>
<organism evidence="1 2">
    <name type="scientific">Pistacia atlantica</name>
    <dbReference type="NCBI Taxonomy" id="434234"/>
    <lineage>
        <taxon>Eukaryota</taxon>
        <taxon>Viridiplantae</taxon>
        <taxon>Streptophyta</taxon>
        <taxon>Embryophyta</taxon>
        <taxon>Tracheophyta</taxon>
        <taxon>Spermatophyta</taxon>
        <taxon>Magnoliopsida</taxon>
        <taxon>eudicotyledons</taxon>
        <taxon>Gunneridae</taxon>
        <taxon>Pentapetalae</taxon>
        <taxon>rosids</taxon>
        <taxon>malvids</taxon>
        <taxon>Sapindales</taxon>
        <taxon>Anacardiaceae</taxon>
        <taxon>Pistacia</taxon>
    </lineage>
</organism>
<keyword evidence="2" id="KW-1185">Reference proteome</keyword>
<dbReference type="EMBL" id="CM047903">
    <property type="protein sequence ID" value="KAJ0092509.1"/>
    <property type="molecule type" value="Genomic_DNA"/>
</dbReference>
<evidence type="ECO:0000313" key="2">
    <source>
        <dbReference type="Proteomes" id="UP001164250"/>
    </source>
</evidence>
<accession>A0ACC1B0R3</accession>
<gene>
    <name evidence="1" type="ORF">Patl1_24800</name>
</gene>